<reference evidence="4" key="2">
    <citation type="submission" date="2025-08" db="UniProtKB">
        <authorList>
            <consortium name="RefSeq"/>
        </authorList>
    </citation>
    <scope>IDENTIFICATION</scope>
    <source>
        <strain evidence="4">S238N-H82</strain>
        <tissue evidence="4">Testes</tissue>
    </source>
</reference>
<keyword evidence="2" id="KW-0812">Transmembrane</keyword>
<keyword evidence="2" id="KW-1133">Transmembrane helix</keyword>
<sequence length="152" mass="16642">MTNLHSFAIPESKTSLFIIIIASTASALALMATMAFGCVLKKRRVTRKQRKPTVHGVSASRPMPPVPKYIHATGTIDSGVEDMELHELDRACALKPHPSSRGRDDTEWKSVGLASRGRDDAEWKSVGLAYSGFGIRQSRDDGDVSKAIILFF</sequence>
<feature type="transmembrane region" description="Helical" evidence="2">
    <location>
        <begin position="16"/>
        <end position="40"/>
    </location>
</feature>
<dbReference type="Proteomes" id="UP000001554">
    <property type="component" value="Chromosome 9"/>
</dbReference>
<evidence type="ECO:0000256" key="2">
    <source>
        <dbReference type="SAM" id="Phobius"/>
    </source>
</evidence>
<dbReference type="KEGG" id="bfo:118422364"/>
<proteinExistence type="predicted"/>
<evidence type="ECO:0000256" key="1">
    <source>
        <dbReference type="SAM" id="MobiDB-lite"/>
    </source>
</evidence>
<dbReference type="GeneID" id="118422364"/>
<dbReference type="RefSeq" id="XP_035685777.1">
    <property type="nucleotide sequence ID" value="XM_035829884.1"/>
</dbReference>
<reference evidence="3" key="1">
    <citation type="journal article" date="2020" name="Nat. Ecol. Evol.">
        <title>Deeply conserved synteny resolves early events in vertebrate evolution.</title>
        <authorList>
            <person name="Simakov O."/>
            <person name="Marletaz F."/>
            <person name="Yue J.X."/>
            <person name="O'Connell B."/>
            <person name="Jenkins J."/>
            <person name="Brandt A."/>
            <person name="Calef R."/>
            <person name="Tung C.H."/>
            <person name="Huang T.K."/>
            <person name="Schmutz J."/>
            <person name="Satoh N."/>
            <person name="Yu J.K."/>
            <person name="Putnam N.H."/>
            <person name="Green R.E."/>
            <person name="Rokhsar D.S."/>
        </authorList>
    </citation>
    <scope>NUCLEOTIDE SEQUENCE [LARGE SCALE GENOMIC DNA]</scope>
    <source>
        <strain evidence="3">S238N-H82</strain>
    </source>
</reference>
<name>A0A9J7LMT7_BRAFL</name>
<protein>
    <submittedName>
        <fullName evidence="4">Uncharacterized protein LOC118422364</fullName>
    </submittedName>
</protein>
<evidence type="ECO:0000313" key="4">
    <source>
        <dbReference type="RefSeq" id="XP_035685777.1"/>
    </source>
</evidence>
<organism evidence="3 4">
    <name type="scientific">Branchiostoma floridae</name>
    <name type="common">Florida lancelet</name>
    <name type="synonym">Amphioxus</name>
    <dbReference type="NCBI Taxonomy" id="7739"/>
    <lineage>
        <taxon>Eukaryota</taxon>
        <taxon>Metazoa</taxon>
        <taxon>Chordata</taxon>
        <taxon>Cephalochordata</taxon>
        <taxon>Leptocardii</taxon>
        <taxon>Amphioxiformes</taxon>
        <taxon>Branchiostomatidae</taxon>
        <taxon>Branchiostoma</taxon>
    </lineage>
</organism>
<keyword evidence="3" id="KW-1185">Reference proteome</keyword>
<dbReference type="AlphaFoldDB" id="A0A9J7LMT7"/>
<keyword evidence="2" id="KW-0472">Membrane</keyword>
<gene>
    <name evidence="4" type="primary">LOC118422364</name>
</gene>
<feature type="region of interest" description="Disordered" evidence="1">
    <location>
        <begin position="49"/>
        <end position="68"/>
    </location>
</feature>
<evidence type="ECO:0000313" key="3">
    <source>
        <dbReference type="Proteomes" id="UP000001554"/>
    </source>
</evidence>
<accession>A0A9J7LMT7</accession>